<keyword evidence="2" id="KW-1185">Reference proteome</keyword>
<evidence type="ECO:0000313" key="1">
    <source>
        <dbReference type="EMBL" id="EFQ35673.1"/>
    </source>
</evidence>
<sequence>MNTVEGAVAVLWGEQKVGNRGLSGKLLKKIGLRTVKFVGFQSLKVLESRSATMLYREWPVNKTNTHVCPVNEVYSASFACAK</sequence>
<dbReference type="AlphaFoldDB" id="E3QXT5"/>
<dbReference type="HOGENOM" id="CLU_2558173_0_0_1"/>
<dbReference type="VEuPathDB" id="FungiDB:GLRG_10828"/>
<dbReference type="Proteomes" id="UP000008782">
    <property type="component" value="Unassembled WGS sequence"/>
</dbReference>
<name>E3QXT5_COLGM</name>
<dbReference type="GeneID" id="24416193"/>
<evidence type="ECO:0000313" key="2">
    <source>
        <dbReference type="Proteomes" id="UP000008782"/>
    </source>
</evidence>
<accession>E3QXT5</accession>
<dbReference type="EMBL" id="GG697398">
    <property type="protein sequence ID" value="EFQ35673.1"/>
    <property type="molecule type" value="Genomic_DNA"/>
</dbReference>
<reference evidence="2" key="1">
    <citation type="journal article" date="2012" name="Nat. Genet.">
        <title>Lifestyle transitions in plant pathogenic Colletotrichum fungi deciphered by genome and transcriptome analyses.</title>
        <authorList>
            <person name="O'Connell R.J."/>
            <person name="Thon M.R."/>
            <person name="Hacquard S."/>
            <person name="Amyotte S.G."/>
            <person name="Kleemann J."/>
            <person name="Torres M.F."/>
            <person name="Damm U."/>
            <person name="Buiate E.A."/>
            <person name="Epstein L."/>
            <person name="Alkan N."/>
            <person name="Altmueller J."/>
            <person name="Alvarado-Balderrama L."/>
            <person name="Bauser C.A."/>
            <person name="Becker C."/>
            <person name="Birren B.W."/>
            <person name="Chen Z."/>
            <person name="Choi J."/>
            <person name="Crouch J.A."/>
            <person name="Duvick J.P."/>
            <person name="Farman M.A."/>
            <person name="Gan P."/>
            <person name="Heiman D."/>
            <person name="Henrissat B."/>
            <person name="Howard R.J."/>
            <person name="Kabbage M."/>
            <person name="Koch C."/>
            <person name="Kracher B."/>
            <person name="Kubo Y."/>
            <person name="Law A.D."/>
            <person name="Lebrun M.-H."/>
            <person name="Lee Y.-H."/>
            <person name="Miyara I."/>
            <person name="Moore N."/>
            <person name="Neumann U."/>
            <person name="Nordstroem K."/>
            <person name="Panaccione D.G."/>
            <person name="Panstruga R."/>
            <person name="Place M."/>
            <person name="Proctor R.H."/>
            <person name="Prusky D."/>
            <person name="Rech G."/>
            <person name="Reinhardt R."/>
            <person name="Rollins J.A."/>
            <person name="Rounsley S."/>
            <person name="Schardl C.L."/>
            <person name="Schwartz D.C."/>
            <person name="Shenoy N."/>
            <person name="Shirasu K."/>
            <person name="Sikhakolli U.R."/>
            <person name="Stueber K."/>
            <person name="Sukno S.A."/>
            <person name="Sweigard J.A."/>
            <person name="Takano Y."/>
            <person name="Takahara H."/>
            <person name="Trail F."/>
            <person name="van der Does H.C."/>
            <person name="Voll L.M."/>
            <person name="Will I."/>
            <person name="Young S."/>
            <person name="Zeng Q."/>
            <person name="Zhang J."/>
            <person name="Zhou S."/>
            <person name="Dickman M.B."/>
            <person name="Schulze-Lefert P."/>
            <person name="Ver Loren van Themaat E."/>
            <person name="Ma L.-J."/>
            <person name="Vaillancourt L.J."/>
        </authorList>
    </citation>
    <scope>NUCLEOTIDE SEQUENCE [LARGE SCALE GENOMIC DNA]</scope>
    <source>
        <strain evidence="2">M1.001 / M2 / FGSC 10212</strain>
    </source>
</reference>
<proteinExistence type="predicted"/>
<protein>
    <submittedName>
        <fullName evidence="1">Uncharacterized protein</fullName>
    </submittedName>
</protein>
<organism evidence="2">
    <name type="scientific">Colletotrichum graminicola (strain M1.001 / M2 / FGSC 10212)</name>
    <name type="common">Maize anthracnose fungus</name>
    <name type="synonym">Glomerella graminicola</name>
    <dbReference type="NCBI Taxonomy" id="645133"/>
    <lineage>
        <taxon>Eukaryota</taxon>
        <taxon>Fungi</taxon>
        <taxon>Dikarya</taxon>
        <taxon>Ascomycota</taxon>
        <taxon>Pezizomycotina</taxon>
        <taxon>Sordariomycetes</taxon>
        <taxon>Hypocreomycetidae</taxon>
        <taxon>Glomerellales</taxon>
        <taxon>Glomerellaceae</taxon>
        <taxon>Colletotrichum</taxon>
        <taxon>Colletotrichum graminicola species complex</taxon>
    </lineage>
</organism>
<dbReference type="RefSeq" id="XP_008099693.1">
    <property type="nucleotide sequence ID" value="XM_008101502.1"/>
</dbReference>
<gene>
    <name evidence="1" type="ORF">GLRG_10828</name>
</gene>